<evidence type="ECO:0000256" key="3">
    <source>
        <dbReference type="ARBA" id="ARBA00022670"/>
    </source>
</evidence>
<organism evidence="9 10">
    <name type="scientific">Alicyclobacillus ferrooxydans</name>
    <dbReference type="NCBI Taxonomy" id="471514"/>
    <lineage>
        <taxon>Bacteria</taxon>
        <taxon>Bacillati</taxon>
        <taxon>Bacillota</taxon>
        <taxon>Bacilli</taxon>
        <taxon>Bacillales</taxon>
        <taxon>Alicyclobacillaceae</taxon>
        <taxon>Alicyclobacillus</taxon>
    </lineage>
</organism>
<evidence type="ECO:0000256" key="7">
    <source>
        <dbReference type="PIRSR" id="PIRSR001123-1"/>
    </source>
</evidence>
<feature type="active site" description="Proton acceptor" evidence="7">
    <location>
        <position position="207"/>
    </location>
</feature>
<dbReference type="Gene3D" id="2.40.30.40">
    <property type="entry name" value="Peptidase M42, domain 2"/>
    <property type="match status" value="1"/>
</dbReference>
<dbReference type="GO" id="GO:0004177">
    <property type="term" value="F:aminopeptidase activity"/>
    <property type="evidence" value="ECO:0007669"/>
    <property type="project" value="UniProtKB-UniRule"/>
</dbReference>
<comment type="similarity">
    <text evidence="1 6">Belongs to the peptidase M42 family.</text>
</comment>
<evidence type="ECO:0000313" key="10">
    <source>
        <dbReference type="Proteomes" id="UP000050482"/>
    </source>
</evidence>
<evidence type="ECO:0000313" key="9">
    <source>
        <dbReference type="EMBL" id="KPV44498.1"/>
    </source>
</evidence>
<accession>A0A0P9CNP9</accession>
<gene>
    <name evidence="9" type="ORF">AN477_07655</name>
</gene>
<dbReference type="PIRSF" id="PIRSF001123">
    <property type="entry name" value="PepA_GA"/>
    <property type="match status" value="1"/>
</dbReference>
<dbReference type="PANTHER" id="PTHR32481">
    <property type="entry name" value="AMINOPEPTIDASE"/>
    <property type="match status" value="1"/>
</dbReference>
<keyword evidence="5" id="KW-0378">Hydrolase</keyword>
<feature type="binding site" evidence="8">
    <location>
        <position position="230"/>
    </location>
    <ligand>
        <name>Zn(2+)</name>
        <dbReference type="ChEBI" id="CHEBI:29105"/>
        <label>1</label>
    </ligand>
</feature>
<keyword evidence="2" id="KW-0031">Aminopeptidase</keyword>
<dbReference type="CDD" id="cd05656">
    <property type="entry name" value="M42_Frv"/>
    <property type="match status" value="1"/>
</dbReference>
<dbReference type="Proteomes" id="UP000050482">
    <property type="component" value="Unassembled WGS sequence"/>
</dbReference>
<keyword evidence="3" id="KW-0645">Protease</keyword>
<dbReference type="PANTHER" id="PTHR32481:SF7">
    <property type="entry name" value="AMINOPEPTIDASE YHFE-RELATED"/>
    <property type="match status" value="1"/>
</dbReference>
<feature type="binding site" evidence="8">
    <location>
        <position position="317"/>
    </location>
    <ligand>
        <name>Zn(2+)</name>
        <dbReference type="ChEBI" id="CHEBI:29105"/>
        <label>2</label>
    </ligand>
</feature>
<evidence type="ECO:0000256" key="6">
    <source>
        <dbReference type="PIRNR" id="PIRNR001123"/>
    </source>
</evidence>
<comment type="cofactor">
    <cofactor evidence="8">
        <name>a divalent metal cation</name>
        <dbReference type="ChEBI" id="CHEBI:60240"/>
    </cofactor>
    <text evidence="8">Binds 2 divalent metal cations per subunit.</text>
</comment>
<dbReference type="Pfam" id="PF05343">
    <property type="entry name" value="Peptidase_M42"/>
    <property type="match status" value="1"/>
</dbReference>
<evidence type="ECO:0000256" key="1">
    <source>
        <dbReference type="ARBA" id="ARBA00006272"/>
    </source>
</evidence>
<dbReference type="SUPFAM" id="SSF53187">
    <property type="entry name" value="Zn-dependent exopeptidases"/>
    <property type="match status" value="1"/>
</dbReference>
<reference evidence="9 10" key="1">
    <citation type="submission" date="2015-09" db="EMBL/GenBank/DDBJ databases">
        <title>Draft genome sequence of Alicyclobacillus ferrooxydans DSM 22381.</title>
        <authorList>
            <person name="Hemp J."/>
        </authorList>
    </citation>
    <scope>NUCLEOTIDE SEQUENCE [LARGE SCALE GENOMIC DNA]</scope>
    <source>
        <strain evidence="9 10">TC-34</strain>
    </source>
</reference>
<feature type="binding site" evidence="8">
    <location>
        <position position="175"/>
    </location>
    <ligand>
        <name>Zn(2+)</name>
        <dbReference type="ChEBI" id="CHEBI:29105"/>
        <label>1</label>
    </ligand>
</feature>
<name>A0A0P9CNP9_9BACL</name>
<keyword evidence="10" id="KW-1185">Reference proteome</keyword>
<dbReference type="STRING" id="471514.AN477_07655"/>
<dbReference type="SUPFAM" id="SSF101821">
    <property type="entry name" value="Aminopeptidase/glucanase lid domain"/>
    <property type="match status" value="1"/>
</dbReference>
<keyword evidence="4 8" id="KW-0479">Metal-binding</keyword>
<proteinExistence type="inferred from homology"/>
<sequence length="353" mass="37933">MEQTLQELTELIGPCGYEHDVVRYLVQRLDSIADQVKVDGVGNVIAVLRGAHPGPALVISTHMDEVGFVVKKIENNGLIRFEKLGGHDDRILLAQRVKIATAKGYQLGVIGTISAHMVKFDNPATVRKHSELYIDVGAQSKDEVTKMGICVGDPIGWSPDMQTLGEHRLVGKSFDDRAGCATLLETLASLDRDELHGTVYGVFSVQEEVGLRGAKVAGAQVNADVALAVDTTAVSDTPEAMMDGTLALGAGPGIKVMDFSLIASKAVRNRLVHAAEQGGIPYQLEVFPGIGTDAGELTLANAGVPTGVISIPTRYAHSPIEVMDRDDFANTARLLKAFILTMRDRSEFDFLMK</sequence>
<dbReference type="InterPro" id="IPR023367">
    <property type="entry name" value="Peptidase_M42_dom2"/>
</dbReference>
<dbReference type="EMBL" id="LJCO01000033">
    <property type="protein sequence ID" value="KPV44498.1"/>
    <property type="molecule type" value="Genomic_DNA"/>
</dbReference>
<comment type="caution">
    <text evidence="9">The sequence shown here is derived from an EMBL/GenBank/DDBJ whole genome shotgun (WGS) entry which is preliminary data.</text>
</comment>
<dbReference type="GO" id="GO:0006508">
    <property type="term" value="P:proteolysis"/>
    <property type="evidence" value="ECO:0007669"/>
    <property type="project" value="UniProtKB-KW"/>
</dbReference>
<dbReference type="InterPro" id="IPR051464">
    <property type="entry name" value="Peptidase_M42_aminopept"/>
</dbReference>
<feature type="binding site" evidence="8">
    <location>
        <position position="62"/>
    </location>
    <ligand>
        <name>Zn(2+)</name>
        <dbReference type="ChEBI" id="CHEBI:29105"/>
        <label>1</label>
    </ligand>
</feature>
<evidence type="ECO:0000256" key="8">
    <source>
        <dbReference type="PIRSR" id="PIRSR001123-2"/>
    </source>
</evidence>
<evidence type="ECO:0000256" key="4">
    <source>
        <dbReference type="ARBA" id="ARBA00022723"/>
    </source>
</evidence>
<dbReference type="Gene3D" id="3.40.630.10">
    <property type="entry name" value="Zn peptidases"/>
    <property type="match status" value="1"/>
</dbReference>
<feature type="binding site" evidence="8">
    <location>
        <position position="208"/>
    </location>
    <ligand>
        <name>Zn(2+)</name>
        <dbReference type="ChEBI" id="CHEBI:29105"/>
        <label>2</label>
    </ligand>
</feature>
<evidence type="ECO:0000256" key="2">
    <source>
        <dbReference type="ARBA" id="ARBA00022438"/>
    </source>
</evidence>
<feature type="binding site" evidence="8">
    <location>
        <position position="175"/>
    </location>
    <ligand>
        <name>Zn(2+)</name>
        <dbReference type="ChEBI" id="CHEBI:29105"/>
        <label>2</label>
    </ligand>
</feature>
<dbReference type="OrthoDB" id="9772053at2"/>
<dbReference type="AlphaFoldDB" id="A0A0P9CNP9"/>
<dbReference type="GO" id="GO:0046872">
    <property type="term" value="F:metal ion binding"/>
    <property type="evidence" value="ECO:0007669"/>
    <property type="project" value="UniProtKB-UniRule"/>
</dbReference>
<protein>
    <submittedName>
        <fullName evidence="9">Endoglucanase</fullName>
    </submittedName>
</protein>
<dbReference type="InterPro" id="IPR008007">
    <property type="entry name" value="Peptidase_M42"/>
</dbReference>
<evidence type="ECO:0000256" key="5">
    <source>
        <dbReference type="ARBA" id="ARBA00022801"/>
    </source>
</evidence>
<dbReference type="PATRIC" id="fig|471514.4.peg.3791"/>